<dbReference type="GO" id="GO:0016705">
    <property type="term" value="F:oxidoreductase activity, acting on paired donors, with incorporation or reduction of molecular oxygen"/>
    <property type="evidence" value="ECO:0007669"/>
    <property type="project" value="InterPro"/>
</dbReference>
<keyword evidence="7" id="KW-0560">Oxidoreductase</keyword>
<dbReference type="EMBL" id="AMCV02000020">
    <property type="protein sequence ID" value="TDZ19333.1"/>
    <property type="molecule type" value="Genomic_DNA"/>
</dbReference>
<evidence type="ECO:0000256" key="7">
    <source>
        <dbReference type="RuleBase" id="RU000461"/>
    </source>
</evidence>
<comment type="caution">
    <text evidence="9">The sequence shown here is derived from an EMBL/GenBank/DDBJ whole genome shotgun (WGS) entry which is preliminary data.</text>
</comment>
<keyword evidence="4 6" id="KW-0479">Metal-binding</keyword>
<dbReference type="Gene3D" id="1.10.630.10">
    <property type="entry name" value="Cytochrome P450"/>
    <property type="match status" value="1"/>
</dbReference>
<evidence type="ECO:0000256" key="4">
    <source>
        <dbReference type="ARBA" id="ARBA00022723"/>
    </source>
</evidence>
<dbReference type="PRINTS" id="PR00463">
    <property type="entry name" value="EP450I"/>
</dbReference>
<keyword evidence="3 6" id="KW-0349">Heme</keyword>
<dbReference type="InterPro" id="IPR001128">
    <property type="entry name" value="Cyt_P450"/>
</dbReference>
<dbReference type="GO" id="GO:0005506">
    <property type="term" value="F:iron ion binding"/>
    <property type="evidence" value="ECO:0007669"/>
    <property type="project" value="InterPro"/>
</dbReference>
<feature type="binding site" description="axial binding residue" evidence="6">
    <location>
        <position position="537"/>
    </location>
    <ligand>
        <name>heme</name>
        <dbReference type="ChEBI" id="CHEBI:30413"/>
    </ligand>
    <ligandPart>
        <name>Fe</name>
        <dbReference type="ChEBI" id="CHEBI:18248"/>
    </ligandPart>
</feature>
<evidence type="ECO:0000313" key="9">
    <source>
        <dbReference type="EMBL" id="TDZ19333.1"/>
    </source>
</evidence>
<evidence type="ECO:0000256" key="2">
    <source>
        <dbReference type="ARBA" id="ARBA00010617"/>
    </source>
</evidence>
<comment type="cofactor">
    <cofactor evidence="1 6">
        <name>heme</name>
        <dbReference type="ChEBI" id="CHEBI:30413"/>
    </cofactor>
</comment>
<reference evidence="10" key="1">
    <citation type="journal article" date="2013" name="New Phytol.">
        <title>Comparative genomic and transcriptomic analyses reveal the hemibiotrophic stage shift of Colletotrichum fungi.</title>
        <authorList>
            <person name="Gan P."/>
            <person name="Ikeda K."/>
            <person name="Irieda H."/>
            <person name="Narusaka M."/>
            <person name="O'Connell R.J."/>
            <person name="Narusaka Y."/>
            <person name="Takano Y."/>
            <person name="Kubo Y."/>
            <person name="Shirasu K."/>
        </authorList>
    </citation>
    <scope>NUCLEOTIDE SEQUENCE [LARGE SCALE GENOMIC DNA]</scope>
    <source>
        <strain evidence="10">104-T / ATCC 96160 / CBS 514.97 / LARS 414 / MAFF 240422</strain>
    </source>
</reference>
<evidence type="ECO:0000256" key="8">
    <source>
        <dbReference type="SAM" id="Phobius"/>
    </source>
</evidence>
<keyword evidence="10" id="KW-1185">Reference proteome</keyword>
<evidence type="ECO:0000256" key="5">
    <source>
        <dbReference type="ARBA" id="ARBA00023004"/>
    </source>
</evidence>
<evidence type="ECO:0000256" key="1">
    <source>
        <dbReference type="ARBA" id="ARBA00001971"/>
    </source>
</evidence>
<dbReference type="Pfam" id="PF00067">
    <property type="entry name" value="p450"/>
    <property type="match status" value="2"/>
</dbReference>
<dbReference type="STRING" id="1213857.A0A484FMY7"/>
<dbReference type="AlphaFoldDB" id="A0A484FMY7"/>
<dbReference type="InterPro" id="IPR002401">
    <property type="entry name" value="Cyt_P450_E_grp-I"/>
</dbReference>
<keyword evidence="8" id="KW-1133">Transmembrane helix</keyword>
<reference evidence="10" key="2">
    <citation type="journal article" date="2019" name="Mol. Plant Microbe Interact.">
        <title>Genome sequence resources for four phytopathogenic fungi from the Colletotrichum orbiculare species complex.</title>
        <authorList>
            <person name="Gan P."/>
            <person name="Tsushima A."/>
            <person name="Narusaka M."/>
            <person name="Narusaka Y."/>
            <person name="Takano Y."/>
            <person name="Kubo Y."/>
            <person name="Shirasu K."/>
        </authorList>
    </citation>
    <scope>GENOME REANNOTATION</scope>
    <source>
        <strain evidence="10">104-T / ATCC 96160 / CBS 514.97 / LARS 414 / MAFF 240422</strain>
    </source>
</reference>
<evidence type="ECO:0000313" key="10">
    <source>
        <dbReference type="Proteomes" id="UP000014480"/>
    </source>
</evidence>
<organism evidence="9 10">
    <name type="scientific">Colletotrichum orbiculare (strain 104-T / ATCC 96160 / CBS 514.97 / LARS 414 / MAFF 240422)</name>
    <name type="common">Cucumber anthracnose fungus</name>
    <name type="synonym">Colletotrichum lagenarium</name>
    <dbReference type="NCBI Taxonomy" id="1213857"/>
    <lineage>
        <taxon>Eukaryota</taxon>
        <taxon>Fungi</taxon>
        <taxon>Dikarya</taxon>
        <taxon>Ascomycota</taxon>
        <taxon>Pezizomycotina</taxon>
        <taxon>Sordariomycetes</taxon>
        <taxon>Hypocreomycetidae</taxon>
        <taxon>Glomerellales</taxon>
        <taxon>Glomerellaceae</taxon>
        <taxon>Colletotrichum</taxon>
        <taxon>Colletotrichum orbiculare species complex</taxon>
    </lineage>
</organism>
<gene>
    <name evidence="9" type="ORF">Cob_v007779</name>
</gene>
<keyword evidence="8" id="KW-0812">Transmembrane</keyword>
<dbReference type="GO" id="GO:0004497">
    <property type="term" value="F:monooxygenase activity"/>
    <property type="evidence" value="ECO:0007669"/>
    <property type="project" value="UniProtKB-KW"/>
</dbReference>
<dbReference type="PANTHER" id="PTHR24305:SF232">
    <property type="entry name" value="P450, PUTATIVE (EUROFUNG)-RELATED"/>
    <property type="match status" value="1"/>
</dbReference>
<comment type="similarity">
    <text evidence="2 7">Belongs to the cytochrome P450 family.</text>
</comment>
<dbReference type="InterPro" id="IPR017972">
    <property type="entry name" value="Cyt_P450_CS"/>
</dbReference>
<dbReference type="InterPro" id="IPR036396">
    <property type="entry name" value="Cyt_P450_sf"/>
</dbReference>
<keyword evidence="7 9" id="KW-0503">Monooxygenase</keyword>
<proteinExistence type="inferred from homology"/>
<dbReference type="Proteomes" id="UP000014480">
    <property type="component" value="Unassembled WGS sequence"/>
</dbReference>
<name>A0A484FMY7_COLOR</name>
<evidence type="ECO:0000256" key="3">
    <source>
        <dbReference type="ARBA" id="ARBA00022617"/>
    </source>
</evidence>
<dbReference type="OrthoDB" id="1470350at2759"/>
<protein>
    <submittedName>
        <fullName evidence="9">Cytochrome P450 monooxygenase TRI13</fullName>
    </submittedName>
</protein>
<feature type="transmembrane region" description="Helical" evidence="8">
    <location>
        <begin position="21"/>
        <end position="41"/>
    </location>
</feature>
<sequence>MLGISLPSRSLDAPSSVDRNVLTHPYVFVFAAAVVLLYGAYRWALPKPIPTIPYNVSATRNLLGDIPSLANAMKGSGEFNLWLMKQAEKHRSPLFQVFIRPFGKPTLVLCDFREAQDVLMRRRDFDRSTGTGDLLEGVGPKHHIHMKTGPEWKQHRRLLQDLMSPAFLNQVAGPTVYKGVRRLIDLWNDKARLARGRPFVAETDIYYAALDAVLAFTFGDGFPHSAIEPLMDAAKNLGPEDVQRLRGGGGAVAFPVGECDERITASLEVTECIRHMIGSPVPRLKWKLVERRPEVRRAIQVKNDYVLEEIGKALRRIEEHGDEESKVLSAVELVVLREKKLAEHEGRQPDFFSRTMIDEVFGVVVAGHDTTSTTMCWGVKLLADNPEIQTRLREALRNGLPGAAAEQRTPTIREIANTKIPYLDATMEEILRCGGAAPLVDREATCDTELLGHRVPRGTVVMCLSRGPGVLRPALPVDESKRSGSSLAAKARAWDDEDIGRFKPERWLVGGTADEDDGEFDQQAGPSLAFGLGTRGCFGRRLAYLELRLLVTLIAWSFELLPCPEELSGEDRAHNVPKNNWDRGYSSSNAMERKQKKLSQNLMSSIWDVLLSDSELAKGNDCLIEGSVYSSH</sequence>
<dbReference type="PROSITE" id="PS00086">
    <property type="entry name" value="CYTOCHROME_P450"/>
    <property type="match status" value="1"/>
</dbReference>
<dbReference type="SUPFAM" id="SSF48264">
    <property type="entry name" value="Cytochrome P450"/>
    <property type="match status" value="1"/>
</dbReference>
<dbReference type="InterPro" id="IPR050121">
    <property type="entry name" value="Cytochrome_P450_monoxygenase"/>
</dbReference>
<accession>A0A484FMY7</accession>
<dbReference type="PANTHER" id="PTHR24305">
    <property type="entry name" value="CYTOCHROME P450"/>
    <property type="match status" value="1"/>
</dbReference>
<keyword evidence="5 6" id="KW-0408">Iron</keyword>
<evidence type="ECO:0000256" key="6">
    <source>
        <dbReference type="PIRSR" id="PIRSR602401-1"/>
    </source>
</evidence>
<keyword evidence="8" id="KW-0472">Membrane</keyword>
<dbReference type="GO" id="GO:0020037">
    <property type="term" value="F:heme binding"/>
    <property type="evidence" value="ECO:0007669"/>
    <property type="project" value="InterPro"/>
</dbReference>
<dbReference type="PRINTS" id="PR00385">
    <property type="entry name" value="P450"/>
</dbReference>